<dbReference type="GO" id="GO:0000287">
    <property type="term" value="F:magnesium ion binding"/>
    <property type="evidence" value="ECO:0007669"/>
    <property type="project" value="UniProtKB-UniRule"/>
</dbReference>
<comment type="function">
    <text evidence="6">Catalyzes the formation of acetyl phosphate from acetate and ATP. Can also catalyze the reverse reaction.</text>
</comment>
<keyword evidence="3 6" id="KW-0547">Nucleotide-binding</keyword>
<comment type="subcellular location">
    <subcellularLocation>
        <location evidence="6">Cytoplasm</location>
    </subcellularLocation>
</comment>
<protein>
    <recommendedName>
        <fullName evidence="6">Acetate kinase</fullName>
        <ecNumber evidence="6">2.7.2.1</ecNumber>
    </recommendedName>
    <alternativeName>
        <fullName evidence="6">Acetokinase</fullName>
    </alternativeName>
</protein>
<accession>A0AAJ1MJ65</accession>
<dbReference type="GO" id="GO:0006085">
    <property type="term" value="P:acetyl-CoA biosynthetic process"/>
    <property type="evidence" value="ECO:0007669"/>
    <property type="project" value="UniProtKB-UniRule"/>
</dbReference>
<evidence type="ECO:0000256" key="2">
    <source>
        <dbReference type="ARBA" id="ARBA00022679"/>
    </source>
</evidence>
<keyword evidence="5 6" id="KW-0067">ATP-binding</keyword>
<evidence type="ECO:0000256" key="5">
    <source>
        <dbReference type="ARBA" id="ARBA00022840"/>
    </source>
</evidence>
<name>A0AAJ1MJ65_9SPIO</name>
<comment type="catalytic activity">
    <reaction evidence="6">
        <text>acetate + ATP = acetyl phosphate + ADP</text>
        <dbReference type="Rhea" id="RHEA:11352"/>
        <dbReference type="ChEBI" id="CHEBI:22191"/>
        <dbReference type="ChEBI" id="CHEBI:30089"/>
        <dbReference type="ChEBI" id="CHEBI:30616"/>
        <dbReference type="ChEBI" id="CHEBI:456216"/>
        <dbReference type="EC" id="2.7.2.1"/>
    </reaction>
</comment>
<dbReference type="GO" id="GO:0005524">
    <property type="term" value="F:ATP binding"/>
    <property type="evidence" value="ECO:0007669"/>
    <property type="project" value="UniProtKB-KW"/>
</dbReference>
<dbReference type="PANTHER" id="PTHR21060:SF15">
    <property type="entry name" value="ACETATE KINASE-RELATED"/>
    <property type="match status" value="1"/>
</dbReference>
<dbReference type="Proteomes" id="UP001221217">
    <property type="component" value="Unassembled WGS sequence"/>
</dbReference>
<feature type="binding site" evidence="6">
    <location>
        <position position="7"/>
    </location>
    <ligand>
        <name>Mg(2+)</name>
        <dbReference type="ChEBI" id="CHEBI:18420"/>
    </ligand>
</feature>
<feature type="binding site" evidence="6">
    <location>
        <begin position="197"/>
        <end position="201"/>
    </location>
    <ligand>
        <name>ATP</name>
        <dbReference type="ChEBI" id="CHEBI:30616"/>
    </ligand>
</feature>
<comment type="caution">
    <text evidence="8">The sequence shown here is derived from an EMBL/GenBank/DDBJ whole genome shotgun (WGS) entry which is preliminary data.</text>
</comment>
<dbReference type="InterPro" id="IPR000890">
    <property type="entry name" value="Aliphatic_acid_kin_short-chain"/>
</dbReference>
<keyword evidence="6" id="KW-0963">Cytoplasm</keyword>
<dbReference type="PRINTS" id="PR00471">
    <property type="entry name" value="ACETATEKNASE"/>
</dbReference>
<keyword evidence="6" id="KW-0460">Magnesium</keyword>
<dbReference type="InterPro" id="IPR023865">
    <property type="entry name" value="Aliphatic_acid_kinase_CS"/>
</dbReference>
<comment type="similarity">
    <text evidence="1 6 7">Belongs to the acetokinase family.</text>
</comment>
<feature type="binding site" evidence="6">
    <location>
        <position position="80"/>
    </location>
    <ligand>
        <name>substrate</name>
    </ligand>
</feature>
<feature type="site" description="Transition state stabilizer" evidence="6">
    <location>
        <position position="169"/>
    </location>
</feature>
<feature type="binding site" evidence="6">
    <location>
        <begin position="321"/>
        <end position="325"/>
    </location>
    <ligand>
        <name>ATP</name>
        <dbReference type="ChEBI" id="CHEBI:30616"/>
    </ligand>
</feature>
<dbReference type="PIRSF" id="PIRSF000722">
    <property type="entry name" value="Acetate_prop_kin"/>
    <property type="match status" value="1"/>
</dbReference>
<evidence type="ECO:0000256" key="6">
    <source>
        <dbReference type="HAMAP-Rule" id="MF_00020"/>
    </source>
</evidence>
<dbReference type="Pfam" id="PF00871">
    <property type="entry name" value="Acetate_kinase"/>
    <property type="match status" value="1"/>
</dbReference>
<keyword evidence="2 6" id="KW-0808">Transferase</keyword>
<comment type="cofactor">
    <cofactor evidence="6">
        <name>Mg(2+)</name>
        <dbReference type="ChEBI" id="CHEBI:18420"/>
    </cofactor>
    <cofactor evidence="6">
        <name>Mn(2+)</name>
        <dbReference type="ChEBI" id="CHEBI:29035"/>
    </cofactor>
    <text evidence="6">Mg(2+). Can also accept Mn(2+).</text>
</comment>
<sequence>MNVLVINSGSSSLKFQVIDMNTKQTLCKGLVERIGLDGILNYQPGNGEKRSQHLEIPDHNTALGYVLDTISCNIDAVGHRIVHGGAGVSAPLIINDKMLVEFEKYNSLAPLHNPACLLGVKAAQKFISDVPHVASFDTAYYTGMEDEDFLYALDYSLYEKYGYRKFGFHSASHKYVNLRAAAITGISPDKLHAISCHIGGGVTVAASIGCEGVDTSVGYGTVCGVPMGTRSGDVDPDVILNMIEEQGMSAKEVKEIIYKKSGLLGLSAVSSDIRDILNASSRGNKRAELALRIFSRSIRRFIGALAMSLQGRMDALIFTAGIGENSAIVRSMICRNLDVLGIKIDENLNNSCSGESIISAADSRVKVIVVPTNEELMIATQTIETIRS</sequence>
<proteinExistence type="inferred from homology"/>
<keyword evidence="6" id="KW-0479">Metal-binding</keyword>
<dbReference type="EC" id="2.7.2.1" evidence="6"/>
<comment type="subunit">
    <text evidence="6">Homodimer.</text>
</comment>
<evidence type="ECO:0000256" key="1">
    <source>
        <dbReference type="ARBA" id="ARBA00008748"/>
    </source>
</evidence>
<evidence type="ECO:0000313" key="8">
    <source>
        <dbReference type="EMBL" id="MDC7227088.1"/>
    </source>
</evidence>
<evidence type="ECO:0000256" key="7">
    <source>
        <dbReference type="RuleBase" id="RU003835"/>
    </source>
</evidence>
<dbReference type="PROSITE" id="PS01075">
    <property type="entry name" value="ACETATE_KINASE_1"/>
    <property type="match status" value="1"/>
</dbReference>
<dbReference type="GO" id="GO:0008776">
    <property type="term" value="F:acetate kinase activity"/>
    <property type="evidence" value="ECO:0007669"/>
    <property type="project" value="UniProtKB-UniRule"/>
</dbReference>
<feature type="active site" description="Proton donor/acceptor" evidence="6">
    <location>
        <position position="137"/>
    </location>
</feature>
<dbReference type="PANTHER" id="PTHR21060">
    <property type="entry name" value="ACETATE KINASE"/>
    <property type="match status" value="1"/>
</dbReference>
<dbReference type="GO" id="GO:0005737">
    <property type="term" value="C:cytoplasm"/>
    <property type="evidence" value="ECO:0007669"/>
    <property type="project" value="UniProtKB-SubCell"/>
</dbReference>
<dbReference type="HAMAP" id="MF_00020">
    <property type="entry name" value="Acetate_kinase"/>
    <property type="match status" value="1"/>
</dbReference>
<evidence type="ECO:0000256" key="3">
    <source>
        <dbReference type="ARBA" id="ARBA00022741"/>
    </source>
</evidence>
<feature type="binding site" evidence="6">
    <location>
        <position position="374"/>
    </location>
    <ligand>
        <name>Mg(2+)</name>
        <dbReference type="ChEBI" id="CHEBI:18420"/>
    </ligand>
</feature>
<keyword evidence="4 6" id="KW-0418">Kinase</keyword>
<evidence type="ECO:0000313" key="9">
    <source>
        <dbReference type="Proteomes" id="UP001221217"/>
    </source>
</evidence>
<dbReference type="EMBL" id="JAQQAL010000022">
    <property type="protein sequence ID" value="MDC7227088.1"/>
    <property type="molecule type" value="Genomic_DNA"/>
</dbReference>
<feature type="binding site" evidence="6">
    <location>
        <begin position="272"/>
        <end position="274"/>
    </location>
    <ligand>
        <name>ATP</name>
        <dbReference type="ChEBI" id="CHEBI:30616"/>
    </ligand>
</feature>
<reference evidence="8 9" key="1">
    <citation type="submission" date="2022-12" db="EMBL/GenBank/DDBJ databases">
        <title>Metagenome assembled genome from gulf of manar.</title>
        <authorList>
            <person name="Kohli P."/>
            <person name="Pk S."/>
            <person name="Venkata Ramana C."/>
            <person name="Sasikala C."/>
        </authorList>
    </citation>
    <scope>NUCLEOTIDE SEQUENCE [LARGE SCALE GENOMIC DNA]</scope>
    <source>
        <strain evidence="8">JB008</strain>
    </source>
</reference>
<dbReference type="InterPro" id="IPR043129">
    <property type="entry name" value="ATPase_NBD"/>
</dbReference>
<comment type="pathway">
    <text evidence="6">Metabolic intermediate biosynthesis; acetyl-CoA biosynthesis; acetyl-CoA from acetate: step 1/2.</text>
</comment>
<dbReference type="GO" id="GO:0006083">
    <property type="term" value="P:acetate metabolic process"/>
    <property type="evidence" value="ECO:0007669"/>
    <property type="project" value="TreeGrafter"/>
</dbReference>
<organism evidence="8 9">
    <name type="scientific">Candidatus Thalassospirochaeta sargassi</name>
    <dbReference type="NCBI Taxonomy" id="3119039"/>
    <lineage>
        <taxon>Bacteria</taxon>
        <taxon>Pseudomonadati</taxon>
        <taxon>Spirochaetota</taxon>
        <taxon>Spirochaetia</taxon>
        <taxon>Spirochaetales</taxon>
        <taxon>Spirochaetaceae</taxon>
        <taxon>Candidatus Thalassospirochaeta</taxon>
    </lineage>
</organism>
<dbReference type="SUPFAM" id="SSF53067">
    <property type="entry name" value="Actin-like ATPase domain"/>
    <property type="match status" value="2"/>
</dbReference>
<evidence type="ECO:0000256" key="4">
    <source>
        <dbReference type="ARBA" id="ARBA00022777"/>
    </source>
</evidence>
<feature type="site" description="Transition state stabilizer" evidence="6">
    <location>
        <position position="230"/>
    </location>
</feature>
<dbReference type="NCBIfam" id="TIGR00016">
    <property type="entry name" value="ackA"/>
    <property type="match status" value="1"/>
</dbReference>
<feature type="binding site" evidence="6">
    <location>
        <position position="14"/>
    </location>
    <ligand>
        <name>ATP</name>
        <dbReference type="ChEBI" id="CHEBI:30616"/>
    </ligand>
</feature>
<gene>
    <name evidence="6" type="primary">ackA</name>
    <name evidence="8" type="ORF">PQJ61_10035</name>
</gene>
<dbReference type="InterPro" id="IPR004372">
    <property type="entry name" value="Ac/propionate_kinase"/>
</dbReference>
<dbReference type="AlphaFoldDB" id="A0AAJ1MJ65"/>
<dbReference type="Gene3D" id="3.30.420.40">
    <property type="match status" value="2"/>
</dbReference>